<dbReference type="OrthoDB" id="101614at2759"/>
<organism evidence="2 3">
    <name type="scientific">Jatropha curcas</name>
    <name type="common">Barbados nut</name>
    <dbReference type="NCBI Taxonomy" id="180498"/>
    <lineage>
        <taxon>Eukaryota</taxon>
        <taxon>Viridiplantae</taxon>
        <taxon>Streptophyta</taxon>
        <taxon>Embryophyta</taxon>
        <taxon>Tracheophyta</taxon>
        <taxon>Spermatophyta</taxon>
        <taxon>Magnoliopsida</taxon>
        <taxon>eudicotyledons</taxon>
        <taxon>Gunneridae</taxon>
        <taxon>Pentapetalae</taxon>
        <taxon>rosids</taxon>
        <taxon>fabids</taxon>
        <taxon>Malpighiales</taxon>
        <taxon>Euphorbiaceae</taxon>
        <taxon>Crotonoideae</taxon>
        <taxon>Jatropheae</taxon>
        <taxon>Jatropha</taxon>
    </lineage>
</organism>
<feature type="compositionally biased region" description="Low complexity" evidence="1">
    <location>
        <begin position="184"/>
        <end position="194"/>
    </location>
</feature>
<keyword evidence="3" id="KW-1185">Reference proteome</keyword>
<gene>
    <name evidence="2" type="ORF">JCGZ_17499</name>
</gene>
<feature type="compositionally biased region" description="Polar residues" evidence="1">
    <location>
        <begin position="160"/>
        <end position="170"/>
    </location>
</feature>
<protein>
    <submittedName>
        <fullName evidence="2">Uncharacterized protein</fullName>
    </submittedName>
</protein>
<reference evidence="2 3" key="1">
    <citation type="journal article" date="2014" name="PLoS ONE">
        <title>Global Analysis of Gene Expression Profiles in Physic Nut (Jatropha curcas L.) Seedlings Exposed to Salt Stress.</title>
        <authorList>
            <person name="Zhang L."/>
            <person name="Zhang C."/>
            <person name="Wu P."/>
            <person name="Chen Y."/>
            <person name="Li M."/>
            <person name="Jiang H."/>
            <person name="Wu G."/>
        </authorList>
    </citation>
    <scope>NUCLEOTIDE SEQUENCE [LARGE SCALE GENOMIC DNA]</scope>
    <source>
        <strain evidence="3">cv. GZQX0401</strain>
        <tissue evidence="2">Young leaves</tissue>
    </source>
</reference>
<evidence type="ECO:0000256" key="1">
    <source>
        <dbReference type="SAM" id="MobiDB-lite"/>
    </source>
</evidence>
<dbReference type="EMBL" id="KK914678">
    <property type="protein sequence ID" value="KDP30464.1"/>
    <property type="molecule type" value="Genomic_DNA"/>
</dbReference>
<dbReference type="Proteomes" id="UP000027138">
    <property type="component" value="Unassembled WGS sequence"/>
</dbReference>
<name>A0A067KF27_JATCU</name>
<evidence type="ECO:0000313" key="3">
    <source>
        <dbReference type="Proteomes" id="UP000027138"/>
    </source>
</evidence>
<feature type="compositionally biased region" description="Acidic residues" evidence="1">
    <location>
        <begin position="173"/>
        <end position="183"/>
    </location>
</feature>
<proteinExistence type="predicted"/>
<accession>A0A067KF27</accession>
<sequence length="251" mass="28463">MASLADQELIDPFELFLEINDICVLDLNDLSEEVDVRTKRRKKKSIQMQPYLLTLNGHFCKPGETIPYCGFQEPFYFPTAKKMLPGLEIFADVWDNKPETITKLEVEDFMQLSLFDEVTVITGNDGNQDLLSLIKPYKGSLTNWYAEEEHAADKPPPESNLESKSVIKSCTESESDSESETESESSSSSESSVSDLENPDFKFDVIFEDDSVLINKSLQIIGYPACLSFQAFPSKNNENQINEIKNEKEKK</sequence>
<dbReference type="AlphaFoldDB" id="A0A067KF27"/>
<feature type="region of interest" description="Disordered" evidence="1">
    <location>
        <begin position="149"/>
        <end position="196"/>
    </location>
</feature>
<evidence type="ECO:0000313" key="2">
    <source>
        <dbReference type="EMBL" id="KDP30464.1"/>
    </source>
</evidence>